<evidence type="ECO:0000313" key="1">
    <source>
        <dbReference type="EMBL" id="MBE9375319.1"/>
    </source>
</evidence>
<comment type="caution">
    <text evidence="1">The sequence shown here is derived from an EMBL/GenBank/DDBJ whole genome shotgun (WGS) entry which is preliminary data.</text>
</comment>
<accession>A0A929B8R5</accession>
<keyword evidence="2" id="KW-1185">Reference proteome</keyword>
<dbReference type="Proteomes" id="UP000598360">
    <property type="component" value="Unassembled WGS sequence"/>
</dbReference>
<protein>
    <submittedName>
        <fullName evidence="1">Uncharacterized protein</fullName>
    </submittedName>
</protein>
<name>A0A929B8R5_9PSEU</name>
<evidence type="ECO:0000313" key="2">
    <source>
        <dbReference type="Proteomes" id="UP000598360"/>
    </source>
</evidence>
<proteinExistence type="predicted"/>
<dbReference type="RefSeq" id="WP_193928750.1">
    <property type="nucleotide sequence ID" value="NZ_JADEYC010000019.1"/>
</dbReference>
<sequence length="125" mass="13567">MRRPVGAGNGLWPYPEVLGLRSLANQGWVLRELGGERGLLGGFRWRCAEDLLWVPGRDHAFACRVVRSTGAVVWEVPGTLARVLAELHALPFPGHPRAPHCCGVADQDRGCSCGIPSTDRSIRSS</sequence>
<dbReference type="EMBL" id="JADEYC010000019">
    <property type="protein sequence ID" value="MBE9375319.1"/>
    <property type="molecule type" value="Genomic_DNA"/>
</dbReference>
<gene>
    <name evidence="1" type="ORF">IQ251_12775</name>
</gene>
<organism evidence="1 2">
    <name type="scientific">Saccharopolyspora montiporae</name>
    <dbReference type="NCBI Taxonomy" id="2781240"/>
    <lineage>
        <taxon>Bacteria</taxon>
        <taxon>Bacillati</taxon>
        <taxon>Actinomycetota</taxon>
        <taxon>Actinomycetes</taxon>
        <taxon>Pseudonocardiales</taxon>
        <taxon>Pseudonocardiaceae</taxon>
        <taxon>Saccharopolyspora</taxon>
    </lineage>
</organism>
<dbReference type="AlphaFoldDB" id="A0A929B8R5"/>
<reference evidence="1" key="1">
    <citation type="submission" date="2020-10" db="EMBL/GenBank/DDBJ databases">
        <title>Diversity and distribution of actinomycetes associated with coral in the coast of Hainan.</title>
        <authorList>
            <person name="Li F."/>
        </authorList>
    </citation>
    <scope>NUCLEOTIDE SEQUENCE</scope>
    <source>
        <strain evidence="1">HNM0983</strain>
    </source>
</reference>